<evidence type="ECO:0000259" key="1">
    <source>
        <dbReference type="Pfam" id="PF12728"/>
    </source>
</evidence>
<comment type="caution">
    <text evidence="2">The sequence shown here is derived from an EMBL/GenBank/DDBJ whole genome shotgun (WGS) entry which is preliminary data.</text>
</comment>
<dbReference type="InterPro" id="IPR010093">
    <property type="entry name" value="SinI_DNA-bd"/>
</dbReference>
<proteinExistence type="predicted"/>
<protein>
    <recommendedName>
        <fullName evidence="1">Helix-turn-helix domain-containing protein</fullName>
    </recommendedName>
</protein>
<evidence type="ECO:0000313" key="2">
    <source>
        <dbReference type="EMBL" id="GAI67101.1"/>
    </source>
</evidence>
<dbReference type="InterPro" id="IPR009061">
    <property type="entry name" value="DNA-bd_dom_put_sf"/>
</dbReference>
<accession>X1RJI4</accession>
<dbReference type="GO" id="GO:0003677">
    <property type="term" value="F:DNA binding"/>
    <property type="evidence" value="ECO:0007669"/>
    <property type="project" value="InterPro"/>
</dbReference>
<dbReference type="SUPFAM" id="SSF46955">
    <property type="entry name" value="Putative DNA-binding domain"/>
    <property type="match status" value="1"/>
</dbReference>
<name>X1RJI4_9ZZZZ</name>
<feature type="domain" description="Helix-turn-helix" evidence="1">
    <location>
        <begin position="13"/>
        <end position="60"/>
    </location>
</feature>
<reference evidence="2" key="1">
    <citation type="journal article" date="2014" name="Front. Microbiol.">
        <title>High frequency of phylogenetically diverse reductive dehalogenase-homologous genes in deep subseafloor sedimentary metagenomes.</title>
        <authorList>
            <person name="Kawai M."/>
            <person name="Futagami T."/>
            <person name="Toyoda A."/>
            <person name="Takaki Y."/>
            <person name="Nishi S."/>
            <person name="Hori S."/>
            <person name="Arai W."/>
            <person name="Tsubouchi T."/>
            <person name="Morono Y."/>
            <person name="Uchiyama I."/>
            <person name="Ito T."/>
            <person name="Fujiyama A."/>
            <person name="Inagaki F."/>
            <person name="Takami H."/>
        </authorList>
    </citation>
    <scope>NUCLEOTIDE SEQUENCE</scope>
    <source>
        <strain evidence="2">Expedition CK06-06</strain>
    </source>
</reference>
<gene>
    <name evidence="2" type="ORF">S12H4_06045</name>
</gene>
<dbReference type="AlphaFoldDB" id="X1RJI4"/>
<dbReference type="InterPro" id="IPR041657">
    <property type="entry name" value="HTH_17"/>
</dbReference>
<dbReference type="NCBIfam" id="TIGR01764">
    <property type="entry name" value="excise"/>
    <property type="match status" value="1"/>
</dbReference>
<sequence>MPNKTIKIGKKQFYNVETLAKMLSIPVQTVRLYIRRGRIKALKIGKFYLVSEENLQKFLDGEGDK</sequence>
<dbReference type="EMBL" id="BARW01002073">
    <property type="protein sequence ID" value="GAI67101.1"/>
    <property type="molecule type" value="Genomic_DNA"/>
</dbReference>
<organism evidence="2">
    <name type="scientific">marine sediment metagenome</name>
    <dbReference type="NCBI Taxonomy" id="412755"/>
    <lineage>
        <taxon>unclassified sequences</taxon>
        <taxon>metagenomes</taxon>
        <taxon>ecological metagenomes</taxon>
    </lineage>
</organism>
<dbReference type="Pfam" id="PF12728">
    <property type="entry name" value="HTH_17"/>
    <property type="match status" value="1"/>
</dbReference>